<dbReference type="EnsemblMetazoa" id="AAEL004836-RB">
    <property type="protein sequence ID" value="AAEL004836-PB"/>
    <property type="gene ID" value="AAEL004836"/>
</dbReference>
<evidence type="ECO:0000256" key="24">
    <source>
        <dbReference type="ARBA" id="ARBA00081195"/>
    </source>
</evidence>
<dbReference type="InterPro" id="IPR050382">
    <property type="entry name" value="MFS_Na/Anion_cotransporter"/>
</dbReference>
<evidence type="ECO:0000256" key="10">
    <source>
        <dbReference type="ARBA" id="ARBA00023018"/>
    </source>
</evidence>
<dbReference type="InterPro" id="IPR036259">
    <property type="entry name" value="MFS_trans_sf"/>
</dbReference>
<evidence type="ECO:0000256" key="9">
    <source>
        <dbReference type="ARBA" id="ARBA00022989"/>
    </source>
</evidence>
<keyword evidence="28" id="KW-1185">Reference proteome</keyword>
<reference evidence="27" key="2">
    <citation type="submission" date="2020-05" db="UniProtKB">
        <authorList>
            <consortium name="EnsemblMetazoa"/>
        </authorList>
    </citation>
    <scope>IDENTIFICATION</scope>
    <source>
        <strain evidence="27">LVP_AGWG</strain>
    </source>
</reference>
<keyword evidence="10" id="KW-0770">Synapse</keyword>
<feature type="domain" description="Major facilitator superfamily (MFS) profile" evidence="26">
    <location>
        <begin position="27"/>
        <end position="454"/>
    </location>
</feature>
<keyword evidence="5" id="KW-0813">Transport</keyword>
<dbReference type="InterPro" id="IPR020846">
    <property type="entry name" value="MFS_dom"/>
</dbReference>
<evidence type="ECO:0000256" key="25">
    <source>
        <dbReference type="ARBA" id="ARBA00081925"/>
    </source>
</evidence>
<dbReference type="PROSITE" id="PS50850">
    <property type="entry name" value="MFS"/>
    <property type="match status" value="1"/>
</dbReference>
<comment type="catalytic activity">
    <reaction evidence="19">
        <text>L-glutamate(out) = L-glutamate(in)</text>
        <dbReference type="Rhea" id="RHEA:66336"/>
        <dbReference type="ChEBI" id="CHEBI:29985"/>
    </reaction>
    <physiologicalReaction direction="left-to-right" evidence="19">
        <dbReference type="Rhea" id="RHEA:66337"/>
    </physiologicalReaction>
</comment>
<evidence type="ECO:0000256" key="11">
    <source>
        <dbReference type="ARBA" id="ARBA00023136"/>
    </source>
</evidence>
<dbReference type="SUPFAM" id="SSF103473">
    <property type="entry name" value="MFS general substrate transporter"/>
    <property type="match status" value="1"/>
</dbReference>
<evidence type="ECO:0000256" key="6">
    <source>
        <dbReference type="ARBA" id="ARBA00022475"/>
    </source>
</evidence>
<comment type="catalytic activity">
    <reaction evidence="18">
        <text>N-acetyl-L-aspartyl-L-glutamate(out) = N-acetyl-L-aspartyl-L-glutamate(in)</text>
        <dbReference type="Rhea" id="RHEA:72599"/>
        <dbReference type="ChEBI" id="CHEBI:76931"/>
    </reaction>
    <physiologicalReaction direction="left-to-right" evidence="18">
        <dbReference type="Rhea" id="RHEA:72600"/>
    </physiologicalReaction>
</comment>
<name>A0A6I8TA42_AEDAE</name>
<evidence type="ECO:0000313" key="27">
    <source>
        <dbReference type="EnsemblMetazoa" id="AAEL004836-PB"/>
    </source>
</evidence>
<keyword evidence="11" id="KW-0472">Membrane</keyword>
<comment type="function">
    <text evidence="21">Receptor for CM101, a polysaccharide produced by group B Streptococcus with antipathoangiogenic properties.</text>
</comment>
<comment type="subcellular location">
    <subcellularLocation>
        <location evidence="2">Basolateral cell membrane</location>
        <topology evidence="2">Multi-pass membrane protein</topology>
    </subcellularLocation>
    <subcellularLocation>
        <location evidence="3">Cytoplasmic vesicle</location>
        <location evidence="3">Secretory vesicle membrane</location>
        <topology evidence="3">Multi-pass membrane protein</topology>
    </subcellularLocation>
    <subcellularLocation>
        <location evidence="1">Cytoplasmic vesicle</location>
        <location evidence="1">Secretory vesicle</location>
        <location evidence="1">Synaptic vesicle membrane</location>
    </subcellularLocation>
    <subcellularLocation>
        <location evidence="4">Lysosome membrane</location>
    </subcellularLocation>
</comment>
<evidence type="ECO:0000256" key="19">
    <source>
        <dbReference type="ARBA" id="ARBA00051447"/>
    </source>
</evidence>
<reference evidence="27 28" key="1">
    <citation type="submission" date="2017-06" db="EMBL/GenBank/DDBJ databases">
        <title>Aedes aegypti genome working group (AGWG) sequencing and assembly.</title>
        <authorList>
            <consortium name="Aedes aegypti Genome Working Group (AGWG)"/>
            <person name="Matthews B.J."/>
        </authorList>
    </citation>
    <scope>NUCLEOTIDE SEQUENCE [LARGE SCALE GENOMIC DNA]</scope>
    <source>
        <strain evidence="27 28">LVP_AGWG</strain>
    </source>
</reference>
<dbReference type="AlphaFoldDB" id="A0A6I8TA42"/>
<dbReference type="GO" id="GO:0016323">
    <property type="term" value="C:basolateral plasma membrane"/>
    <property type="evidence" value="ECO:0007669"/>
    <property type="project" value="UniProtKB-SubCell"/>
</dbReference>
<evidence type="ECO:0000256" key="12">
    <source>
        <dbReference type="ARBA" id="ARBA00023180"/>
    </source>
</evidence>
<dbReference type="FunFam" id="1.20.1250.20:FF:000067">
    <property type="entry name" value="sialin isoform X2"/>
    <property type="match status" value="1"/>
</dbReference>
<dbReference type="Gene3D" id="1.20.1250.20">
    <property type="entry name" value="MFS general substrate transporter like domains"/>
    <property type="match status" value="2"/>
</dbReference>
<comment type="catalytic activity">
    <reaction evidence="20">
        <text>D-glucuronate(out) + H(+)(out) = D-glucuronate(in) + H(+)(in)</text>
        <dbReference type="Rhea" id="RHEA:72591"/>
        <dbReference type="ChEBI" id="CHEBI:15378"/>
        <dbReference type="ChEBI" id="CHEBI:58720"/>
    </reaction>
    <physiologicalReaction direction="left-to-right" evidence="20">
        <dbReference type="Rhea" id="RHEA:72592"/>
    </physiologicalReaction>
</comment>
<evidence type="ECO:0000256" key="15">
    <source>
        <dbReference type="ARBA" id="ARBA00050101"/>
    </source>
</evidence>
<keyword evidence="7" id="KW-0812">Transmembrane</keyword>
<dbReference type="InterPro" id="IPR011701">
    <property type="entry name" value="MFS"/>
</dbReference>
<evidence type="ECO:0000256" key="2">
    <source>
        <dbReference type="ARBA" id="ARBA00004554"/>
    </source>
</evidence>
<evidence type="ECO:0000256" key="8">
    <source>
        <dbReference type="ARBA" id="ARBA00022847"/>
    </source>
</evidence>
<evidence type="ECO:0000256" key="7">
    <source>
        <dbReference type="ARBA" id="ARBA00022692"/>
    </source>
</evidence>
<dbReference type="InParanoid" id="A0A6I8TA42"/>
<evidence type="ECO:0000256" key="17">
    <source>
        <dbReference type="ARBA" id="ARBA00050625"/>
    </source>
</evidence>
<evidence type="ECO:0000256" key="1">
    <source>
        <dbReference type="ARBA" id="ARBA00004432"/>
    </source>
</evidence>
<protein>
    <recommendedName>
        <fullName evidence="22">Sialin</fullName>
    </recommendedName>
    <alternativeName>
        <fullName evidence="25">H(+)/nitrate cotransporter</fullName>
    </alternativeName>
    <alternativeName>
        <fullName evidence="23">H(+)/sialic acid cotransporter</fullName>
    </alternativeName>
    <alternativeName>
        <fullName evidence="24">Vesicular excitatory amino acid transporter</fullName>
    </alternativeName>
</protein>
<evidence type="ECO:0000256" key="18">
    <source>
        <dbReference type="ARBA" id="ARBA00051403"/>
    </source>
</evidence>
<dbReference type="PANTHER" id="PTHR11662:SF455">
    <property type="entry name" value="GH23975P"/>
    <property type="match status" value="1"/>
</dbReference>
<keyword evidence="8" id="KW-0769">Symport</keyword>
<evidence type="ECO:0000256" key="20">
    <source>
        <dbReference type="ARBA" id="ARBA00051612"/>
    </source>
</evidence>
<accession>A0A6I8TA42</accession>
<evidence type="ECO:0000256" key="23">
    <source>
        <dbReference type="ARBA" id="ARBA00080244"/>
    </source>
</evidence>
<evidence type="ECO:0000256" key="13">
    <source>
        <dbReference type="ARBA" id="ARBA00023228"/>
    </source>
</evidence>
<dbReference type="GO" id="GO:0046942">
    <property type="term" value="P:carboxylic acid transport"/>
    <property type="evidence" value="ECO:0007669"/>
    <property type="project" value="UniProtKB-ARBA"/>
</dbReference>
<dbReference type="GO" id="GO:0006820">
    <property type="term" value="P:monoatomic anion transport"/>
    <property type="evidence" value="ECO:0007669"/>
    <property type="project" value="TreeGrafter"/>
</dbReference>
<evidence type="ECO:0000256" key="4">
    <source>
        <dbReference type="ARBA" id="ARBA00004656"/>
    </source>
</evidence>
<dbReference type="Pfam" id="PF07690">
    <property type="entry name" value="MFS_1"/>
    <property type="match status" value="1"/>
</dbReference>
<dbReference type="GO" id="GO:0030672">
    <property type="term" value="C:synaptic vesicle membrane"/>
    <property type="evidence" value="ECO:0007669"/>
    <property type="project" value="UniProtKB-SubCell"/>
</dbReference>
<comment type="catalytic activity">
    <reaction evidence="16">
        <text>L-aspartate(out) = L-aspartate(in)</text>
        <dbReference type="Rhea" id="RHEA:66332"/>
        <dbReference type="ChEBI" id="CHEBI:29991"/>
    </reaction>
    <physiologicalReaction direction="left-to-right" evidence="16">
        <dbReference type="Rhea" id="RHEA:66333"/>
    </physiologicalReaction>
</comment>
<evidence type="ECO:0000256" key="21">
    <source>
        <dbReference type="ARBA" id="ARBA00056891"/>
    </source>
</evidence>
<evidence type="ECO:0000313" key="28">
    <source>
        <dbReference type="Proteomes" id="UP000008820"/>
    </source>
</evidence>
<evidence type="ECO:0000256" key="22">
    <source>
        <dbReference type="ARBA" id="ARBA00069713"/>
    </source>
</evidence>
<evidence type="ECO:0000256" key="16">
    <source>
        <dbReference type="ARBA" id="ARBA00050554"/>
    </source>
</evidence>
<dbReference type="Proteomes" id="UP000008820">
    <property type="component" value="Chromosome 2"/>
</dbReference>
<keyword evidence="6" id="KW-1003">Cell membrane</keyword>
<dbReference type="OrthoDB" id="2985014at2759"/>
<keyword evidence="13" id="KW-0458">Lysosome</keyword>
<dbReference type="PANTHER" id="PTHR11662">
    <property type="entry name" value="SOLUTE CARRIER FAMILY 17"/>
    <property type="match status" value="1"/>
</dbReference>
<comment type="catalytic activity">
    <reaction evidence="17">
        <text>N-acetylneuraminate(in) + H(+)(in) = N-acetylneuraminate(out) + H(+)(out)</text>
        <dbReference type="Rhea" id="RHEA:28987"/>
        <dbReference type="ChEBI" id="CHEBI:15378"/>
        <dbReference type="ChEBI" id="CHEBI:35418"/>
    </reaction>
    <physiologicalReaction direction="right-to-left" evidence="17">
        <dbReference type="Rhea" id="RHEA:28989"/>
    </physiologicalReaction>
</comment>
<gene>
    <name evidence="27" type="primary">5564465</name>
</gene>
<evidence type="ECO:0000259" key="26">
    <source>
        <dbReference type="PROSITE" id="PS50850"/>
    </source>
</evidence>
<dbReference type="FunCoup" id="A0A6I8TA42">
    <property type="interactions" value="3"/>
</dbReference>
<evidence type="ECO:0000256" key="3">
    <source>
        <dbReference type="ARBA" id="ARBA00004638"/>
    </source>
</evidence>
<proteinExistence type="predicted"/>
<dbReference type="FunFam" id="1.20.1250.20:FF:000003">
    <property type="entry name" value="Solute carrier family 17 member 3"/>
    <property type="match status" value="1"/>
</dbReference>
<keyword evidence="14" id="KW-0968">Cytoplasmic vesicle</keyword>
<dbReference type="CDD" id="cd17318">
    <property type="entry name" value="MFS_SLC17"/>
    <property type="match status" value="1"/>
</dbReference>
<dbReference type="GO" id="GO:0015293">
    <property type="term" value="F:symporter activity"/>
    <property type="evidence" value="ECO:0007669"/>
    <property type="project" value="UniProtKB-KW"/>
</dbReference>
<dbReference type="GO" id="GO:0005765">
    <property type="term" value="C:lysosomal membrane"/>
    <property type="evidence" value="ECO:0007669"/>
    <property type="project" value="UniProtKB-SubCell"/>
</dbReference>
<evidence type="ECO:0000256" key="14">
    <source>
        <dbReference type="ARBA" id="ARBA00023329"/>
    </source>
</evidence>
<keyword evidence="12" id="KW-0325">Glycoprotein</keyword>
<sequence length="483" mass="53402">MDAIESSKVSDGIDAPLWMFWKRRRYMVVAMAFLGYFNVYSLRVNLSVAIVAMTELREVVHPNGTVGFEREFDWSSSVQGYVLSSFFYGYIFTQVLGGYLSNKFGGTNVFGVGIGGTAILTLLTPVLTRQGAGWLIAVRILEGAFEGVTFPCGHAMWSVWAPPSERSRISSIAFTGAFAGTVVAMTLSGVLAESWGWESVFYFFGVVACLWYMAWLLLVRKSPEHDFRMSQKEKDFIMVTSGRQEKDVENVKHPWMAMLTSKPVIAMSIASIVEDWGYYTLLTGLPTFLKTVLNFDLQESGFLSALPYLAMGILLSASGYLADWLQIRGYLTTTQVRKYFTCGAFLGQLICMMIGALVLSPAPTILCVTIAVGLGGVAWCGYLLNPLDLSPKSSGVLMGISNGFAAISGVIGPIVTGYITTNNTEDEWRTVFYIAVGIYIVGTLVYWFWASGELQPWSLEMTQQKNQTRNETNYISSIESKQV</sequence>
<comment type="catalytic activity">
    <reaction evidence="15">
        <text>2 nitrate(out) + H(+)(out) = 2 nitrate(in) + H(+)(in)</text>
        <dbReference type="Rhea" id="RHEA:71539"/>
        <dbReference type="ChEBI" id="CHEBI:15378"/>
        <dbReference type="ChEBI" id="CHEBI:17632"/>
    </reaction>
    <physiologicalReaction direction="left-to-right" evidence="15">
        <dbReference type="Rhea" id="RHEA:71540"/>
    </physiologicalReaction>
</comment>
<evidence type="ECO:0000256" key="5">
    <source>
        <dbReference type="ARBA" id="ARBA00022448"/>
    </source>
</evidence>
<keyword evidence="9" id="KW-1133">Transmembrane helix</keyword>
<organism evidence="27 28">
    <name type="scientific">Aedes aegypti</name>
    <name type="common">Yellowfever mosquito</name>
    <name type="synonym">Culex aegypti</name>
    <dbReference type="NCBI Taxonomy" id="7159"/>
    <lineage>
        <taxon>Eukaryota</taxon>
        <taxon>Metazoa</taxon>
        <taxon>Ecdysozoa</taxon>
        <taxon>Arthropoda</taxon>
        <taxon>Hexapoda</taxon>
        <taxon>Insecta</taxon>
        <taxon>Pterygota</taxon>
        <taxon>Neoptera</taxon>
        <taxon>Endopterygota</taxon>
        <taxon>Diptera</taxon>
        <taxon>Nematocera</taxon>
        <taxon>Culicoidea</taxon>
        <taxon>Culicidae</taxon>
        <taxon>Culicinae</taxon>
        <taxon>Aedini</taxon>
        <taxon>Aedes</taxon>
        <taxon>Stegomyia</taxon>
    </lineage>
</organism>